<name>A0AAV3UHX9_9EURY</name>
<protein>
    <recommendedName>
        <fullName evidence="1">IclR-ED domain-containing protein</fullName>
    </recommendedName>
</protein>
<keyword evidence="3" id="KW-1185">Reference proteome</keyword>
<feature type="domain" description="IclR-ED" evidence="1">
    <location>
        <begin position="1"/>
        <end position="131"/>
    </location>
</feature>
<dbReference type="GO" id="GO:0045892">
    <property type="term" value="P:negative regulation of DNA-templated transcription"/>
    <property type="evidence" value="ECO:0007669"/>
    <property type="project" value="TreeGrafter"/>
</dbReference>
<dbReference type="AlphaFoldDB" id="A0AAV3UHX9"/>
<dbReference type="InterPro" id="IPR050707">
    <property type="entry name" value="HTH_MetabolicPath_Reg"/>
</dbReference>
<dbReference type="Pfam" id="PF01614">
    <property type="entry name" value="IclR_C"/>
    <property type="match status" value="1"/>
</dbReference>
<accession>A0AAV3UHX9</accession>
<dbReference type="InterPro" id="IPR029016">
    <property type="entry name" value="GAF-like_dom_sf"/>
</dbReference>
<dbReference type="GO" id="GO:0003700">
    <property type="term" value="F:DNA-binding transcription factor activity"/>
    <property type="evidence" value="ECO:0007669"/>
    <property type="project" value="TreeGrafter"/>
</dbReference>
<dbReference type="Proteomes" id="UP001501729">
    <property type="component" value="Unassembled WGS sequence"/>
</dbReference>
<evidence type="ECO:0000313" key="2">
    <source>
        <dbReference type="EMBL" id="GAA5050909.1"/>
    </source>
</evidence>
<dbReference type="PANTHER" id="PTHR30136:SF24">
    <property type="entry name" value="HTH-TYPE TRANSCRIPTIONAL REPRESSOR ALLR"/>
    <property type="match status" value="1"/>
</dbReference>
<comment type="caution">
    <text evidence="2">The sequence shown here is derived from an EMBL/GenBank/DDBJ whole genome shotgun (WGS) entry which is preliminary data.</text>
</comment>
<dbReference type="PANTHER" id="PTHR30136">
    <property type="entry name" value="HELIX-TURN-HELIX TRANSCRIPTIONAL REGULATOR, ICLR FAMILY"/>
    <property type="match status" value="1"/>
</dbReference>
<dbReference type="GO" id="GO:0003677">
    <property type="term" value="F:DNA binding"/>
    <property type="evidence" value="ECO:0007669"/>
    <property type="project" value="TreeGrafter"/>
</dbReference>
<gene>
    <name evidence="2" type="ORF">GCM10025751_25550</name>
</gene>
<dbReference type="Gene3D" id="3.30.450.40">
    <property type="match status" value="1"/>
</dbReference>
<sequence length="133" mass="15061">MAAGDDIPIGNHTYMHWTSLGKAILAHLSSARRSEIIDQHGLPRGTKRTLTNRNELEDELELIRQQGYATDDEEHLRGVRGVAVPIFDSDQNVVSSIGITGPRTRFQSSYVSKMLKTLEYAKNEIEVQSQYYR</sequence>
<evidence type="ECO:0000313" key="3">
    <source>
        <dbReference type="Proteomes" id="UP001501729"/>
    </source>
</evidence>
<proteinExistence type="predicted"/>
<organism evidence="2 3">
    <name type="scientific">Haladaptatus pallidirubidus</name>
    <dbReference type="NCBI Taxonomy" id="1008152"/>
    <lineage>
        <taxon>Archaea</taxon>
        <taxon>Methanobacteriati</taxon>
        <taxon>Methanobacteriota</taxon>
        <taxon>Stenosarchaea group</taxon>
        <taxon>Halobacteria</taxon>
        <taxon>Halobacteriales</taxon>
        <taxon>Haladaptataceae</taxon>
        <taxon>Haladaptatus</taxon>
    </lineage>
</organism>
<dbReference type="InterPro" id="IPR014757">
    <property type="entry name" value="Tscrpt_reg_IclR_C"/>
</dbReference>
<dbReference type="PROSITE" id="PS51078">
    <property type="entry name" value="ICLR_ED"/>
    <property type="match status" value="1"/>
</dbReference>
<evidence type="ECO:0000259" key="1">
    <source>
        <dbReference type="PROSITE" id="PS51078"/>
    </source>
</evidence>
<reference evidence="2 3" key="1">
    <citation type="journal article" date="2019" name="Int. J. Syst. Evol. Microbiol.">
        <title>The Global Catalogue of Microorganisms (GCM) 10K type strain sequencing project: providing services to taxonomists for standard genome sequencing and annotation.</title>
        <authorList>
            <consortium name="The Broad Institute Genomics Platform"/>
            <consortium name="The Broad Institute Genome Sequencing Center for Infectious Disease"/>
            <person name="Wu L."/>
            <person name="Ma J."/>
        </authorList>
    </citation>
    <scope>NUCLEOTIDE SEQUENCE [LARGE SCALE GENOMIC DNA]</scope>
    <source>
        <strain evidence="2 3">JCM 17504</strain>
    </source>
</reference>
<dbReference type="SUPFAM" id="SSF55781">
    <property type="entry name" value="GAF domain-like"/>
    <property type="match status" value="1"/>
</dbReference>
<dbReference type="EMBL" id="BAABKX010000008">
    <property type="protein sequence ID" value="GAA5050909.1"/>
    <property type="molecule type" value="Genomic_DNA"/>
</dbReference>